<dbReference type="Pfam" id="PF13280">
    <property type="entry name" value="WYL"/>
    <property type="match status" value="1"/>
</dbReference>
<reference evidence="2 3" key="1">
    <citation type="journal article" date="2023" name="J. Phycol.">
        <title>Chrysosporum ovalisporum is synonymous with the true-branching cyanobacterium Umezakia natans (Nostocales/Aphanizomenonaceae).</title>
        <authorList>
            <person name="McGregor G.B."/>
            <person name="Sendall B.C."/>
            <person name="Niiyama Y."/>
            <person name="Tuji A."/>
            <person name="Willis A."/>
        </authorList>
    </citation>
    <scope>NUCLEOTIDE SEQUENCE [LARGE SCALE GENOMIC DNA]</scope>
    <source>
        <strain evidence="2 3">FSS-62</strain>
    </source>
</reference>
<dbReference type="EMBL" id="JANQDL010000001">
    <property type="protein sequence ID" value="MDH6062236.1"/>
    <property type="molecule type" value="Genomic_DNA"/>
</dbReference>
<name>A0AA43GVN5_9CYAN</name>
<dbReference type="NCBIfam" id="TIGR03985">
    <property type="entry name" value="TIGR03985 family CRISPR-associated protein"/>
    <property type="match status" value="1"/>
</dbReference>
<gene>
    <name evidence="2" type="ORF">NWP23_00140</name>
</gene>
<dbReference type="AlphaFoldDB" id="A0AA43GVN5"/>
<evidence type="ECO:0000313" key="3">
    <source>
        <dbReference type="Proteomes" id="UP001159370"/>
    </source>
</evidence>
<dbReference type="RefSeq" id="WP_280649474.1">
    <property type="nucleotide sequence ID" value="NZ_JANQDL010000001.1"/>
</dbReference>
<dbReference type="InterPro" id="IPR026881">
    <property type="entry name" value="WYL_dom"/>
</dbReference>
<sequence>MSEPIFVDTPQVELLQWLARGSLKQNLLRAIRLWVWLRSLYGLEEGSLYGSTPERLLLNNSFTFAHWRDAFFSSTHPKGEAIPHLHDQNCPCAKTTAAWLFNSNTELSEPQWRRSLITHAGVLESDVNKALEKRLFSVTRRSLQADLQILTDMGWLEYRAQKYHCVKTLPSRPITTSSTTIINNYHREEFNFLNQEDLVAIAQNHSAKICGVQRFFCKLDYVSPRHTIDKVDDWCNILQKIWKKTPVPPVQLTYNSASLRKSVKCTVYPVCSYYVQRAVYLCAFGQSPDGHNDWYNYRLDRIQNIRPINWTDISIPLVLQQRYQQANLPNPEDIETQMSKAWGFDFYLPPQLMLLRFDRDHHDLYIQDTVRHNTFEVISYQQAKTLIRQHTPIPEQRQALLTILKDRSPQDAYYRVQYRHLDHDVSMRIRAWRPKAEVILPWDLRQKVAADILAEHKLYLN</sequence>
<comment type="caution">
    <text evidence="2">The sequence shown here is derived from an EMBL/GenBank/DDBJ whole genome shotgun (WGS) entry which is preliminary data.</text>
</comment>
<organism evidence="2 3">
    <name type="scientific">Umezakia ovalisporum FSS-62</name>
    <dbReference type="NCBI Taxonomy" id="2971776"/>
    <lineage>
        <taxon>Bacteria</taxon>
        <taxon>Bacillati</taxon>
        <taxon>Cyanobacteriota</taxon>
        <taxon>Cyanophyceae</taxon>
        <taxon>Nostocales</taxon>
        <taxon>Nodulariaceae</taxon>
        <taxon>Umezakia</taxon>
    </lineage>
</organism>
<feature type="domain" description="WYL" evidence="1">
    <location>
        <begin position="250"/>
        <end position="306"/>
    </location>
</feature>
<dbReference type="Proteomes" id="UP001159370">
    <property type="component" value="Unassembled WGS sequence"/>
</dbReference>
<dbReference type="InterPro" id="IPR023816">
    <property type="entry name" value="CRISPR-assoc_CYA0889"/>
</dbReference>
<dbReference type="GeneID" id="83685057"/>
<evidence type="ECO:0000259" key="1">
    <source>
        <dbReference type="Pfam" id="PF13280"/>
    </source>
</evidence>
<accession>A0AA43GVN5</accession>
<evidence type="ECO:0000313" key="2">
    <source>
        <dbReference type="EMBL" id="MDH6062236.1"/>
    </source>
</evidence>
<proteinExistence type="predicted"/>
<protein>
    <submittedName>
        <fullName evidence="2">TIGR03985 family CRISPR-associated protein</fullName>
    </submittedName>
</protein>